<dbReference type="AlphaFoldDB" id="A0A0R1M8N1"/>
<evidence type="ECO:0000313" key="1">
    <source>
        <dbReference type="EMBL" id="KRL04583.1"/>
    </source>
</evidence>
<accession>A0A0R1M8N1</accession>
<dbReference type="EMBL" id="AZEH01000039">
    <property type="protein sequence ID" value="KRL04583.1"/>
    <property type="molecule type" value="Genomic_DNA"/>
</dbReference>
<evidence type="ECO:0008006" key="3">
    <source>
        <dbReference type="Google" id="ProtNLM"/>
    </source>
</evidence>
<organism evidence="1 2">
    <name type="scientific">Liquorilactobacillus oeni DSM 19972</name>
    <dbReference type="NCBI Taxonomy" id="1423777"/>
    <lineage>
        <taxon>Bacteria</taxon>
        <taxon>Bacillati</taxon>
        <taxon>Bacillota</taxon>
        <taxon>Bacilli</taxon>
        <taxon>Lactobacillales</taxon>
        <taxon>Lactobacillaceae</taxon>
        <taxon>Liquorilactobacillus</taxon>
    </lineage>
</organism>
<keyword evidence="2" id="KW-1185">Reference proteome</keyword>
<name>A0A0R1M8N1_9LACO</name>
<gene>
    <name evidence="1" type="ORF">FD46_GL001715</name>
</gene>
<dbReference type="Proteomes" id="UP000051686">
    <property type="component" value="Unassembled WGS sequence"/>
</dbReference>
<comment type="caution">
    <text evidence="1">The sequence shown here is derived from an EMBL/GenBank/DDBJ whole genome shotgun (WGS) entry which is preliminary data.</text>
</comment>
<dbReference type="SUPFAM" id="SSF88697">
    <property type="entry name" value="PUA domain-like"/>
    <property type="match status" value="1"/>
</dbReference>
<protein>
    <recommendedName>
        <fullName evidence="3">ASCH domain-containing protein</fullName>
    </recommendedName>
</protein>
<reference evidence="1 2" key="1">
    <citation type="journal article" date="2015" name="Genome Announc.">
        <title>Expanding the biotechnology potential of lactobacilli through comparative genomics of 213 strains and associated genera.</title>
        <authorList>
            <person name="Sun Z."/>
            <person name="Harris H.M."/>
            <person name="McCann A."/>
            <person name="Guo C."/>
            <person name="Argimon S."/>
            <person name="Zhang W."/>
            <person name="Yang X."/>
            <person name="Jeffery I.B."/>
            <person name="Cooney J.C."/>
            <person name="Kagawa T.F."/>
            <person name="Liu W."/>
            <person name="Song Y."/>
            <person name="Salvetti E."/>
            <person name="Wrobel A."/>
            <person name="Rasinkangas P."/>
            <person name="Parkhill J."/>
            <person name="Rea M.C."/>
            <person name="O'Sullivan O."/>
            <person name="Ritari J."/>
            <person name="Douillard F.P."/>
            <person name="Paul Ross R."/>
            <person name="Yang R."/>
            <person name="Briner A.E."/>
            <person name="Felis G.E."/>
            <person name="de Vos W.M."/>
            <person name="Barrangou R."/>
            <person name="Klaenhammer T.R."/>
            <person name="Caufield P.W."/>
            <person name="Cui Y."/>
            <person name="Zhang H."/>
            <person name="O'Toole P.W."/>
        </authorList>
    </citation>
    <scope>NUCLEOTIDE SEQUENCE [LARGE SCALE GENOMIC DNA]</scope>
    <source>
        <strain evidence="1 2">DSM 19972</strain>
    </source>
</reference>
<proteinExistence type="predicted"/>
<evidence type="ECO:0000313" key="2">
    <source>
        <dbReference type="Proteomes" id="UP000051686"/>
    </source>
</evidence>
<dbReference type="PATRIC" id="fig|1423777.3.peg.1769"/>
<dbReference type="Gene3D" id="2.30.130.30">
    <property type="entry name" value="Hypothetical protein"/>
    <property type="match status" value="1"/>
</dbReference>
<sequence>MKHFGVGDTIAIHRRSDNEDTVLVSAWSIKKCRTLSELYQKYSPAAVGMEQAELAQMYSEEDIKKNGLLAIKIKLLKPNFE</sequence>
<dbReference type="InterPro" id="IPR015947">
    <property type="entry name" value="PUA-like_sf"/>
</dbReference>